<dbReference type="PANTHER" id="PTHR33463:SF187">
    <property type="entry name" value="AND NB-ARC DOMAIN DISEASE RESISTANCE PROTEIN, PUTATIVE-RELATED"/>
    <property type="match status" value="1"/>
</dbReference>
<dbReference type="AlphaFoldDB" id="A0AAD9TWL7"/>
<dbReference type="InterPro" id="IPR057135">
    <property type="entry name" value="At4g27190-like_LRR"/>
</dbReference>
<dbReference type="Proteomes" id="UP001280121">
    <property type="component" value="Unassembled WGS sequence"/>
</dbReference>
<dbReference type="PANTHER" id="PTHR33463">
    <property type="entry name" value="NB-ARC DOMAIN-CONTAINING PROTEIN-RELATED"/>
    <property type="match status" value="1"/>
</dbReference>
<dbReference type="Pfam" id="PF23247">
    <property type="entry name" value="LRR_RPS2"/>
    <property type="match status" value="1"/>
</dbReference>
<organism evidence="3 4">
    <name type="scientific">Dipteronia dyeriana</name>
    <dbReference type="NCBI Taxonomy" id="168575"/>
    <lineage>
        <taxon>Eukaryota</taxon>
        <taxon>Viridiplantae</taxon>
        <taxon>Streptophyta</taxon>
        <taxon>Embryophyta</taxon>
        <taxon>Tracheophyta</taxon>
        <taxon>Spermatophyta</taxon>
        <taxon>Magnoliopsida</taxon>
        <taxon>eudicotyledons</taxon>
        <taxon>Gunneridae</taxon>
        <taxon>Pentapetalae</taxon>
        <taxon>rosids</taxon>
        <taxon>malvids</taxon>
        <taxon>Sapindales</taxon>
        <taxon>Sapindaceae</taxon>
        <taxon>Hippocastanoideae</taxon>
        <taxon>Acereae</taxon>
        <taxon>Dipteronia</taxon>
    </lineage>
</organism>
<reference evidence="3" key="1">
    <citation type="journal article" date="2023" name="Plant J.">
        <title>Genome sequences and population genomics provide insights into the demographic history, inbreeding, and mutation load of two 'living fossil' tree species of Dipteronia.</title>
        <authorList>
            <person name="Feng Y."/>
            <person name="Comes H.P."/>
            <person name="Chen J."/>
            <person name="Zhu S."/>
            <person name="Lu R."/>
            <person name="Zhang X."/>
            <person name="Li P."/>
            <person name="Qiu J."/>
            <person name="Olsen K.M."/>
            <person name="Qiu Y."/>
        </authorList>
    </citation>
    <scope>NUCLEOTIDE SEQUENCE</scope>
    <source>
        <strain evidence="3">KIB01</strain>
    </source>
</reference>
<evidence type="ECO:0000313" key="4">
    <source>
        <dbReference type="Proteomes" id="UP001280121"/>
    </source>
</evidence>
<dbReference type="EMBL" id="JANJYI010000007">
    <property type="protein sequence ID" value="KAK2643347.1"/>
    <property type="molecule type" value="Genomic_DNA"/>
</dbReference>
<sequence>MSNIPTFNTLEKLEVLQVQGLSNLTGILLNVSESSSARRYSHLKVVIIYRCEKLEKLEKLISTSKPMLELENLEQIDVRGCTEMEELIAVDDDDDENEERSPKEFLLLKLKSLLLYRMPKLKSICSCNGVILSKLLIAQHARN</sequence>
<evidence type="ECO:0000313" key="3">
    <source>
        <dbReference type="EMBL" id="KAK2643347.1"/>
    </source>
</evidence>
<dbReference type="Gene3D" id="3.80.10.10">
    <property type="entry name" value="Ribonuclease Inhibitor"/>
    <property type="match status" value="1"/>
</dbReference>
<accession>A0AAD9TWL7</accession>
<comment type="caution">
    <text evidence="3">The sequence shown here is derived from an EMBL/GenBank/DDBJ whole genome shotgun (WGS) entry which is preliminary data.</text>
</comment>
<evidence type="ECO:0000259" key="2">
    <source>
        <dbReference type="Pfam" id="PF23247"/>
    </source>
</evidence>
<proteinExistence type="predicted"/>
<name>A0AAD9TWL7_9ROSI</name>
<feature type="domain" description="Disease resistance protein At4g27190-like leucine-rich repeats" evidence="2">
    <location>
        <begin position="37"/>
        <end position="126"/>
    </location>
</feature>
<dbReference type="InterPro" id="IPR050905">
    <property type="entry name" value="Plant_NBS-LRR"/>
</dbReference>
<dbReference type="InterPro" id="IPR032675">
    <property type="entry name" value="LRR_dom_sf"/>
</dbReference>
<keyword evidence="4" id="KW-1185">Reference proteome</keyword>
<keyword evidence="1" id="KW-0611">Plant defense</keyword>
<protein>
    <recommendedName>
        <fullName evidence="2">Disease resistance protein At4g27190-like leucine-rich repeats domain-containing protein</fullName>
    </recommendedName>
</protein>
<gene>
    <name evidence="3" type="ORF">Ddye_025110</name>
</gene>
<evidence type="ECO:0000256" key="1">
    <source>
        <dbReference type="ARBA" id="ARBA00022821"/>
    </source>
</evidence>